<dbReference type="Gene3D" id="3.40.630.30">
    <property type="match status" value="1"/>
</dbReference>
<sequence>MTDTVHEATLIDIKSKLQEAEIQELLGCSVFPDPDRIDEVVQEYQTDSGLSLYGYVSEDYLVGLIGFRMDEQRTLTITHIAVKPDSRGAGFGRGIILETIELLKPSLLLAETDEEAVDFYRSIGFVIISLGEKVSGMERFLCRYEVEEEDS</sequence>
<evidence type="ECO:0000313" key="3">
    <source>
        <dbReference type="Proteomes" id="UP001649230"/>
    </source>
</evidence>
<dbReference type="RefSeq" id="WP_235117649.1">
    <property type="nucleotide sequence ID" value="NZ_CP090978.1"/>
</dbReference>
<keyword evidence="3" id="KW-1185">Reference proteome</keyword>
<dbReference type="EMBL" id="CP090978">
    <property type="protein sequence ID" value="UJF31302.1"/>
    <property type="molecule type" value="Genomic_DNA"/>
</dbReference>
<name>A0ABY3SEF8_9BACL</name>
<dbReference type="InterPro" id="IPR000182">
    <property type="entry name" value="GNAT_dom"/>
</dbReference>
<accession>A0ABY3SEF8</accession>
<dbReference type="Proteomes" id="UP001649230">
    <property type="component" value="Chromosome"/>
</dbReference>
<feature type="domain" description="N-acetyltransferase" evidence="1">
    <location>
        <begin position="11"/>
        <end position="147"/>
    </location>
</feature>
<protein>
    <submittedName>
        <fullName evidence="2">GNAT family N-acetyltransferase</fullName>
    </submittedName>
</protein>
<proteinExistence type="predicted"/>
<dbReference type="SUPFAM" id="SSF55729">
    <property type="entry name" value="Acyl-CoA N-acyltransferases (Nat)"/>
    <property type="match status" value="1"/>
</dbReference>
<evidence type="ECO:0000259" key="1">
    <source>
        <dbReference type="PROSITE" id="PS51186"/>
    </source>
</evidence>
<evidence type="ECO:0000313" key="2">
    <source>
        <dbReference type="EMBL" id="UJF31302.1"/>
    </source>
</evidence>
<organism evidence="2 3">
    <name type="scientific">Paenibacillus hexagrammi</name>
    <dbReference type="NCBI Taxonomy" id="2908839"/>
    <lineage>
        <taxon>Bacteria</taxon>
        <taxon>Bacillati</taxon>
        <taxon>Bacillota</taxon>
        <taxon>Bacilli</taxon>
        <taxon>Bacillales</taxon>
        <taxon>Paenibacillaceae</taxon>
        <taxon>Paenibacillus</taxon>
    </lineage>
</organism>
<reference evidence="2 3" key="1">
    <citation type="journal article" date="2024" name="Int. J. Syst. Evol. Microbiol.">
        <title>Paenibacillus hexagrammi sp. nov., a novel bacterium isolated from the gut content of Hexagrammos agrammus.</title>
        <authorList>
            <person name="Jung H.K."/>
            <person name="Kim D.G."/>
            <person name="Zin H."/>
            <person name="Park J."/>
            <person name="Jung H."/>
            <person name="Kim Y.O."/>
            <person name="Kong H.J."/>
            <person name="Kim J.W."/>
            <person name="Kim Y.S."/>
        </authorList>
    </citation>
    <scope>NUCLEOTIDE SEQUENCE [LARGE SCALE GENOMIC DNA]</scope>
    <source>
        <strain evidence="2 3">YPD9-1</strain>
    </source>
</reference>
<dbReference type="CDD" id="cd04301">
    <property type="entry name" value="NAT_SF"/>
    <property type="match status" value="1"/>
</dbReference>
<dbReference type="Pfam" id="PF13673">
    <property type="entry name" value="Acetyltransf_10"/>
    <property type="match status" value="1"/>
</dbReference>
<gene>
    <name evidence="2" type="ORF">L0M14_15680</name>
</gene>
<dbReference type="InterPro" id="IPR016181">
    <property type="entry name" value="Acyl_CoA_acyltransferase"/>
</dbReference>
<dbReference type="PROSITE" id="PS51186">
    <property type="entry name" value="GNAT"/>
    <property type="match status" value="1"/>
</dbReference>